<dbReference type="SUPFAM" id="SSF51905">
    <property type="entry name" value="FAD/NAD(P)-binding domain"/>
    <property type="match status" value="1"/>
</dbReference>
<keyword evidence="7" id="KW-0560">Oxidoreductase</keyword>
<name>A0AA44J5Z1_AGRTU</name>
<accession>A0AA44J5Z1</accession>
<protein>
    <submittedName>
        <fullName evidence="8">Lysine N(6)-hydroxylase/L-ornithine N(5)-oxygenase family protein</fullName>
    </submittedName>
</protein>
<comment type="cofactor">
    <cofactor evidence="1">
        <name>FAD</name>
        <dbReference type="ChEBI" id="CHEBI:57692"/>
    </cofactor>
</comment>
<dbReference type="RefSeq" id="WP_065694844.1">
    <property type="nucleotide sequence ID" value="NZ_CP123840.1"/>
</dbReference>
<evidence type="ECO:0000256" key="4">
    <source>
        <dbReference type="ARBA" id="ARBA00022630"/>
    </source>
</evidence>
<evidence type="ECO:0000256" key="5">
    <source>
        <dbReference type="ARBA" id="ARBA00022827"/>
    </source>
</evidence>
<dbReference type="GO" id="GO:0016491">
    <property type="term" value="F:oxidoreductase activity"/>
    <property type="evidence" value="ECO:0007669"/>
    <property type="project" value="UniProtKB-KW"/>
</dbReference>
<organism evidence="8 9">
    <name type="scientific">Agrobacterium tumefaciens</name>
    <dbReference type="NCBI Taxonomy" id="358"/>
    <lineage>
        <taxon>Bacteria</taxon>
        <taxon>Pseudomonadati</taxon>
        <taxon>Pseudomonadota</taxon>
        <taxon>Alphaproteobacteria</taxon>
        <taxon>Hyphomicrobiales</taxon>
        <taxon>Rhizobiaceae</taxon>
        <taxon>Rhizobium/Agrobacterium group</taxon>
        <taxon>Agrobacterium</taxon>
        <taxon>Agrobacterium tumefaciens complex</taxon>
    </lineage>
</organism>
<dbReference type="Proteomes" id="UP000702952">
    <property type="component" value="Unassembled WGS sequence"/>
</dbReference>
<keyword evidence="5" id="KW-0274">FAD</keyword>
<comment type="caution">
    <text evidence="8">The sequence shown here is derived from an EMBL/GenBank/DDBJ whole genome shotgun (WGS) entry which is preliminary data.</text>
</comment>
<keyword evidence="4" id="KW-0285">Flavoprotein</keyword>
<dbReference type="AlphaFoldDB" id="A0AA44J5Z1"/>
<dbReference type="InterPro" id="IPR036188">
    <property type="entry name" value="FAD/NAD-bd_sf"/>
</dbReference>
<reference evidence="8" key="1">
    <citation type="journal article" date="2020" name="Science">
        <title>Unexpected conservation and global transmission of agrobacterial virulence plasmids.</title>
        <authorList>
            <person name="Weisberg A.J."/>
            <person name="Davis E.W. 2nd"/>
            <person name="Tabima J."/>
            <person name="Belcher M.S."/>
            <person name="Miller M."/>
            <person name="Kuo C.H."/>
            <person name="Loper J.E."/>
            <person name="Grunwald N.J."/>
            <person name="Putnam M.L."/>
            <person name="Chang J.H."/>
        </authorList>
    </citation>
    <scope>NUCLEOTIDE SEQUENCE</scope>
    <source>
        <strain evidence="8">17-1853-1a</strain>
    </source>
</reference>
<dbReference type="PANTHER" id="PTHR42802:SF1">
    <property type="entry name" value="L-ORNITHINE N(5)-MONOOXYGENASE"/>
    <property type="match status" value="1"/>
</dbReference>
<evidence type="ECO:0000256" key="6">
    <source>
        <dbReference type="ARBA" id="ARBA00022857"/>
    </source>
</evidence>
<evidence type="ECO:0000313" key="9">
    <source>
        <dbReference type="Proteomes" id="UP000702952"/>
    </source>
</evidence>
<evidence type="ECO:0000256" key="1">
    <source>
        <dbReference type="ARBA" id="ARBA00001974"/>
    </source>
</evidence>
<proteinExistence type="inferred from homology"/>
<dbReference type="InterPro" id="IPR025700">
    <property type="entry name" value="Lys/Orn_oxygenase"/>
</dbReference>
<comment type="similarity">
    <text evidence="3">Belongs to the lysine N(6)-hydroxylase/L-ornithine N(5)-oxygenase family.</text>
</comment>
<sequence>MDEIFTSIGIGFGPSNIALAIALREMCGHFDAAKRHMFLDRRPHFSWHPGLLFPESTMQISFLKDLVSTADPKSEFTFLNFLHEKGRLHQFINLRTFYPRRVEFNEYLQWAADKLQDFARFKTEVQSVSLALPDNPAASPLVVETVDSAGRSAFRKTRNLILADGGSPKLPVGLTPTKRVFHGSSTLKHLEELELVDTPNTVFHIIGSGQSAADIFAYLSAEFPSSQIKMTHRSFAMRPEDDSHFVNELFMPSGVELFEKLPQEWRDKVVRDYWHVTHNGVTIDMLPKLYEAVYYDRTSGTNRFSFNPFSELTEAEELNGRVIAKIRDLPSGRVSEVGSDVLIMATGYDRPCPHPLLEQIQPLLKTTDDGRSYLLDRDYKVESSSGPLGFNVFLQGYAERTHGFSEALLSLVPVRAQRIAKAVMQ</sequence>
<evidence type="ECO:0000256" key="7">
    <source>
        <dbReference type="ARBA" id="ARBA00023002"/>
    </source>
</evidence>
<keyword evidence="6" id="KW-0521">NADP</keyword>
<dbReference type="EMBL" id="JAAMAY010000001">
    <property type="protein sequence ID" value="NTC26574.1"/>
    <property type="molecule type" value="Genomic_DNA"/>
</dbReference>
<dbReference type="GO" id="GO:0006879">
    <property type="term" value="P:intracellular iron ion homeostasis"/>
    <property type="evidence" value="ECO:0007669"/>
    <property type="project" value="TreeGrafter"/>
</dbReference>
<evidence type="ECO:0000256" key="2">
    <source>
        <dbReference type="ARBA" id="ARBA00004924"/>
    </source>
</evidence>
<evidence type="ECO:0000256" key="3">
    <source>
        <dbReference type="ARBA" id="ARBA00007588"/>
    </source>
</evidence>
<comment type="pathway">
    <text evidence="2">Siderophore biosynthesis.</text>
</comment>
<dbReference type="PANTHER" id="PTHR42802">
    <property type="entry name" value="MONOOXYGENASE"/>
    <property type="match status" value="1"/>
</dbReference>
<gene>
    <name evidence="8" type="ORF">G6M46_00175</name>
</gene>
<evidence type="ECO:0000313" key="8">
    <source>
        <dbReference type="EMBL" id="NTC26574.1"/>
    </source>
</evidence>
<dbReference type="Gene3D" id="3.50.50.60">
    <property type="entry name" value="FAD/NAD(P)-binding domain"/>
    <property type="match status" value="1"/>
</dbReference>
<dbReference type="Pfam" id="PF13434">
    <property type="entry name" value="Lys_Orn_oxgnase"/>
    <property type="match status" value="1"/>
</dbReference>